<accession>A0A310SJW9</accession>
<evidence type="ECO:0000313" key="6">
    <source>
        <dbReference type="Proteomes" id="UP000250275"/>
    </source>
</evidence>
<dbReference type="GO" id="GO:0008083">
    <property type="term" value="F:growth factor activity"/>
    <property type="evidence" value="ECO:0007669"/>
    <property type="project" value="TreeGrafter"/>
</dbReference>
<dbReference type="InterPro" id="IPR052444">
    <property type="entry name" value="Spz/Toll_ligand-like"/>
</dbReference>
<dbReference type="OrthoDB" id="7933576at2759"/>
<keyword evidence="2" id="KW-1015">Disulfide bond</keyword>
<gene>
    <name evidence="5" type="ORF">WN48_06368</name>
</gene>
<name>A0A310SJW9_9HYME</name>
<keyword evidence="6" id="KW-1185">Reference proteome</keyword>
<dbReference type="SUPFAM" id="SSF57501">
    <property type="entry name" value="Cystine-knot cytokines"/>
    <property type="match status" value="1"/>
</dbReference>
<dbReference type="GO" id="GO:0005121">
    <property type="term" value="F:Toll binding"/>
    <property type="evidence" value="ECO:0007669"/>
    <property type="project" value="TreeGrafter"/>
</dbReference>
<evidence type="ECO:0000313" key="5">
    <source>
        <dbReference type="EMBL" id="OAD54692.1"/>
    </source>
</evidence>
<dbReference type="Gene3D" id="2.10.90.10">
    <property type="entry name" value="Cystine-knot cytokines"/>
    <property type="match status" value="1"/>
</dbReference>
<keyword evidence="3" id="KW-0325">Glycoprotein</keyword>
<dbReference type="GO" id="GO:0045087">
    <property type="term" value="P:innate immune response"/>
    <property type="evidence" value="ECO:0007669"/>
    <property type="project" value="TreeGrafter"/>
</dbReference>
<sequence length="348" mass="39420">MKFSTLHKSFDLQPINVFYSKLILSFIVKGSHTQNSIQCLSSIKKIKGSLVNADSEPCFEYGCSVRPQYEPFVPAPPGHTPNCAKPGQTFCESLDHYPRRLIKFLVDKCSFDFSSVLKDESKDDFNVYRSVPDYSEGYDYPAQGEGQLHSLPFLPPPQYPVQGQPTLIYGSSSNDTQQNGYRYTTPTQRNPFLGDETTPVKYHPTGQQAQYARSNKIAPRTTFENPLLKYNKSNRGRNRRQSNLDAIPLCPTEAQYITPRAALNNQGNWMYVVNLQDQNRKYSQVVKSEKCTTNVCNGICSVPAGYTSRCQQQYVQKRLVALEGSGNQLYTDVFWFPHGCTCEILANY</sequence>
<feature type="domain" description="Spaetzle" evidence="4">
    <location>
        <begin position="248"/>
        <end position="344"/>
    </location>
</feature>
<evidence type="ECO:0000259" key="4">
    <source>
        <dbReference type="Pfam" id="PF16077"/>
    </source>
</evidence>
<dbReference type="EMBL" id="KQ763867">
    <property type="protein sequence ID" value="OAD54692.1"/>
    <property type="molecule type" value="Genomic_DNA"/>
</dbReference>
<dbReference type="InterPro" id="IPR029034">
    <property type="entry name" value="Cystine-knot_cytokine"/>
</dbReference>
<reference evidence="5 6" key="1">
    <citation type="submission" date="2015-07" db="EMBL/GenBank/DDBJ databases">
        <title>The genome of Eufriesea mexicana.</title>
        <authorList>
            <person name="Pan H."/>
            <person name="Kapheim K."/>
        </authorList>
    </citation>
    <scope>NUCLEOTIDE SEQUENCE [LARGE SCALE GENOMIC DNA]</scope>
    <source>
        <strain evidence="5">0111107269</strain>
        <tissue evidence="5">Whole body</tissue>
    </source>
</reference>
<dbReference type="GO" id="GO:0005615">
    <property type="term" value="C:extracellular space"/>
    <property type="evidence" value="ECO:0007669"/>
    <property type="project" value="UniProtKB-ARBA"/>
</dbReference>
<dbReference type="PANTHER" id="PTHR23199:SF16">
    <property type="entry name" value="PROTEIN SPAETZLE 5"/>
    <property type="match status" value="1"/>
</dbReference>
<dbReference type="PANTHER" id="PTHR23199">
    <property type="entry name" value="NEUROTROPHIN 1-RELATED"/>
    <property type="match status" value="1"/>
</dbReference>
<evidence type="ECO:0000256" key="2">
    <source>
        <dbReference type="ARBA" id="ARBA00023157"/>
    </source>
</evidence>
<dbReference type="InterPro" id="IPR032104">
    <property type="entry name" value="Spaetzle"/>
</dbReference>
<dbReference type="Pfam" id="PF16077">
    <property type="entry name" value="Spaetzle"/>
    <property type="match status" value="1"/>
</dbReference>
<evidence type="ECO:0000256" key="3">
    <source>
        <dbReference type="ARBA" id="ARBA00023180"/>
    </source>
</evidence>
<dbReference type="AlphaFoldDB" id="A0A310SJW9"/>
<dbReference type="Proteomes" id="UP000250275">
    <property type="component" value="Unassembled WGS sequence"/>
</dbReference>
<protein>
    <recommendedName>
        <fullName evidence="4">Spaetzle domain-containing protein</fullName>
    </recommendedName>
</protein>
<keyword evidence="1" id="KW-0732">Signal</keyword>
<dbReference type="GO" id="GO:0021556">
    <property type="term" value="P:central nervous system formation"/>
    <property type="evidence" value="ECO:0007669"/>
    <property type="project" value="TreeGrafter"/>
</dbReference>
<organism evidence="5 6">
    <name type="scientific">Eufriesea mexicana</name>
    <dbReference type="NCBI Taxonomy" id="516756"/>
    <lineage>
        <taxon>Eukaryota</taxon>
        <taxon>Metazoa</taxon>
        <taxon>Ecdysozoa</taxon>
        <taxon>Arthropoda</taxon>
        <taxon>Hexapoda</taxon>
        <taxon>Insecta</taxon>
        <taxon>Pterygota</taxon>
        <taxon>Neoptera</taxon>
        <taxon>Endopterygota</taxon>
        <taxon>Hymenoptera</taxon>
        <taxon>Apocrita</taxon>
        <taxon>Aculeata</taxon>
        <taxon>Apoidea</taxon>
        <taxon>Anthophila</taxon>
        <taxon>Apidae</taxon>
        <taxon>Eufriesea</taxon>
    </lineage>
</organism>
<evidence type="ECO:0000256" key="1">
    <source>
        <dbReference type="ARBA" id="ARBA00022729"/>
    </source>
</evidence>
<proteinExistence type="predicted"/>